<keyword evidence="2" id="KW-1185">Reference proteome</keyword>
<dbReference type="Gene3D" id="3.20.20.210">
    <property type="match status" value="1"/>
</dbReference>
<evidence type="ECO:0000313" key="1">
    <source>
        <dbReference type="EMBL" id="MBB3187262.1"/>
    </source>
</evidence>
<evidence type="ECO:0008006" key="3">
    <source>
        <dbReference type="Google" id="ProtNLM"/>
    </source>
</evidence>
<accession>A0A7W5H2B9</accession>
<organism evidence="1 2">
    <name type="scientific">Microbacter margulisiae</name>
    <dbReference type="NCBI Taxonomy" id="1350067"/>
    <lineage>
        <taxon>Bacteria</taxon>
        <taxon>Pseudomonadati</taxon>
        <taxon>Bacteroidota</taxon>
        <taxon>Bacteroidia</taxon>
        <taxon>Bacteroidales</taxon>
        <taxon>Porphyromonadaceae</taxon>
        <taxon>Microbacter</taxon>
    </lineage>
</organism>
<dbReference type="EMBL" id="JACHYB010000001">
    <property type="protein sequence ID" value="MBB3187262.1"/>
    <property type="molecule type" value="Genomic_DNA"/>
</dbReference>
<dbReference type="AlphaFoldDB" id="A0A7W5H2B9"/>
<proteinExistence type="predicted"/>
<dbReference type="InterPro" id="IPR038071">
    <property type="entry name" value="UROD/MetE-like_sf"/>
</dbReference>
<sequence>MTKSEFIETILPVEIVYHPSWWHKNAGITFDEDFFFHPSKRVESEQTMEKLLYEKFGNYGMGKDHDILRPEVGAVHNAAGFMLSEMLGCKVKYSEDASPTVMPLNKDSLTIDQSDVMHSKVLKKFQDLCDALKKKHGYLSGDVNWGGVLNLALDVRGQEIFTDFFMQPDDVKSYFANLASVIELFVVDIQKKTGTSSISVNRMVGKFKKPVFLHSECTHTMIANDQYEEFLLPIDIEWSKRQRPFGIHYCGPDPHRYANLFKKIPHLDFLDVGWGGDVKLLREALPNTFLNIRLDPVSINSQSNDMIEQTIRKLVTDSKNPFLTGICCINMDDQVQDSKVETILKPVQQIREEYMASIN</sequence>
<reference evidence="1 2" key="1">
    <citation type="submission" date="2020-08" db="EMBL/GenBank/DDBJ databases">
        <title>Genomic Encyclopedia of Type Strains, Phase IV (KMG-IV): sequencing the most valuable type-strain genomes for metagenomic binning, comparative biology and taxonomic classification.</title>
        <authorList>
            <person name="Goeker M."/>
        </authorList>
    </citation>
    <scope>NUCLEOTIDE SEQUENCE [LARGE SCALE GENOMIC DNA]</scope>
    <source>
        <strain evidence="1 2">DSM 27471</strain>
    </source>
</reference>
<dbReference type="Proteomes" id="UP000544222">
    <property type="component" value="Unassembled WGS sequence"/>
</dbReference>
<name>A0A7W5H2B9_9PORP</name>
<evidence type="ECO:0000313" key="2">
    <source>
        <dbReference type="Proteomes" id="UP000544222"/>
    </source>
</evidence>
<comment type="caution">
    <text evidence="1">The sequence shown here is derived from an EMBL/GenBank/DDBJ whole genome shotgun (WGS) entry which is preliminary data.</text>
</comment>
<dbReference type="RefSeq" id="WP_183413046.1">
    <property type="nucleotide sequence ID" value="NZ_JACHYB010000001.1"/>
</dbReference>
<protein>
    <recommendedName>
        <fullName evidence="3">Uroporphyrinogen decarboxylase (URO-D) domain-containing protein</fullName>
    </recommendedName>
</protein>
<gene>
    <name evidence="1" type="ORF">FHX64_001425</name>
</gene>